<dbReference type="InterPro" id="IPR004919">
    <property type="entry name" value="GmrSD_N"/>
</dbReference>
<keyword evidence="3" id="KW-1185">Reference proteome</keyword>
<sequence length="358" mass="41115">MEEFQIAALRNSSVAYLYQQRQQIELEPVYQRQGGIWTLEKQQLLIDSIINGLDIPKIYFHEFVGRREVDGQRLRYAIIDGKQRMEAIWGFLDGHFPLAEDFVYFEDSSTAMQGKFYEDLKNEFSDVAALFNATTLPVIAIRTDDLEIIEEMFSRLNEAAPLNAAEKRNAFGGPVPSFIRELAKHNFFTQVLWFNNSRYRHYDLAAKFLLWAFEGRVVDVKKIRLDGFALTLKEDPDGEAKARGAYETATSVLDRLVQILVPGDPLTSQVGFVSLLYLLHLTSPDENFTRENFVEFEAARRRNREIAEHDLGQASYDLIEFDQRAQSPNDGSALDLRLSVLRSYFAGEISIPDSWDTE</sequence>
<feature type="domain" description="GmrSD restriction endonucleases N-terminal" evidence="1">
    <location>
        <begin position="19"/>
        <end position="171"/>
    </location>
</feature>
<comment type="caution">
    <text evidence="2">The sequence shown here is derived from an EMBL/GenBank/DDBJ whole genome shotgun (WGS) entry which is preliminary data.</text>
</comment>
<dbReference type="EMBL" id="BAAAGX010000017">
    <property type="protein sequence ID" value="GAA0255658.1"/>
    <property type="molecule type" value="Genomic_DNA"/>
</dbReference>
<dbReference type="Pfam" id="PF03235">
    <property type="entry name" value="GmrSD_N"/>
    <property type="match status" value="1"/>
</dbReference>
<name>A0ABN0UMX4_9ACTN</name>
<evidence type="ECO:0000313" key="3">
    <source>
        <dbReference type="Proteomes" id="UP001500967"/>
    </source>
</evidence>
<dbReference type="PANTHER" id="PTHR39639">
    <property type="entry name" value="CHROMOSOME 16, WHOLE GENOME SHOTGUN SEQUENCE"/>
    <property type="match status" value="1"/>
</dbReference>
<accession>A0ABN0UMX4</accession>
<organism evidence="2 3">
    <name type="scientific">Cryptosporangium japonicum</name>
    <dbReference type="NCBI Taxonomy" id="80872"/>
    <lineage>
        <taxon>Bacteria</taxon>
        <taxon>Bacillati</taxon>
        <taxon>Actinomycetota</taxon>
        <taxon>Actinomycetes</taxon>
        <taxon>Cryptosporangiales</taxon>
        <taxon>Cryptosporangiaceae</taxon>
        <taxon>Cryptosporangium</taxon>
    </lineage>
</organism>
<dbReference type="PANTHER" id="PTHR39639:SF1">
    <property type="entry name" value="DUF262 DOMAIN-CONTAINING PROTEIN"/>
    <property type="match status" value="1"/>
</dbReference>
<protein>
    <recommendedName>
        <fullName evidence="1">GmrSD restriction endonucleases N-terminal domain-containing protein</fullName>
    </recommendedName>
</protein>
<reference evidence="2 3" key="1">
    <citation type="journal article" date="2019" name="Int. J. Syst. Evol. Microbiol.">
        <title>The Global Catalogue of Microorganisms (GCM) 10K type strain sequencing project: providing services to taxonomists for standard genome sequencing and annotation.</title>
        <authorList>
            <consortium name="The Broad Institute Genomics Platform"/>
            <consortium name="The Broad Institute Genome Sequencing Center for Infectious Disease"/>
            <person name="Wu L."/>
            <person name="Ma J."/>
        </authorList>
    </citation>
    <scope>NUCLEOTIDE SEQUENCE [LARGE SCALE GENOMIC DNA]</scope>
    <source>
        <strain evidence="2 3">JCM 10425</strain>
    </source>
</reference>
<evidence type="ECO:0000313" key="2">
    <source>
        <dbReference type="EMBL" id="GAA0255658.1"/>
    </source>
</evidence>
<dbReference type="RefSeq" id="WP_344650956.1">
    <property type="nucleotide sequence ID" value="NZ_BAAAGX010000017.1"/>
</dbReference>
<gene>
    <name evidence="2" type="ORF">GCM10009539_46100</name>
</gene>
<evidence type="ECO:0000259" key="1">
    <source>
        <dbReference type="Pfam" id="PF03235"/>
    </source>
</evidence>
<dbReference type="Proteomes" id="UP001500967">
    <property type="component" value="Unassembled WGS sequence"/>
</dbReference>
<proteinExistence type="predicted"/>